<evidence type="ECO:0000256" key="1">
    <source>
        <dbReference type="ARBA" id="ARBA00022643"/>
    </source>
</evidence>
<comment type="caution">
    <text evidence="3">The sequence shown here is derived from an EMBL/GenBank/DDBJ whole genome shotgun (WGS) entry which is preliminary data.</text>
</comment>
<sequence>MPNPEFDHSELTAVFFNTTLKRSPAVSNTQGLIDISARILRKQGVTVDIIRSVDHDIASGVYPDMREYGWETDEWPELTKRVLAADIVVMTGPIWLGEQSSEARKVIERLYALNSQVRDDGQYLFTGKVGGAIVSGNEDGVKHVTSSWLFSLAHMGFTIPANADSGWLGPIGPGPSFLNPASNGPETDFTNQTLTTLSWNLMHLAAMLKRAGGYPRWGNLPNAWAEGERFGFEPYRGPLTDD</sequence>
<feature type="domain" description="NADPH-dependent FMN reductase-like" evidence="2">
    <location>
        <begin position="26"/>
        <end position="160"/>
    </location>
</feature>
<dbReference type="SUPFAM" id="SSF52218">
    <property type="entry name" value="Flavoproteins"/>
    <property type="match status" value="1"/>
</dbReference>
<reference evidence="3 4" key="1">
    <citation type="submission" date="2024-09" db="EMBL/GenBank/DDBJ databases">
        <authorList>
            <person name="Sun Q."/>
            <person name="Mori K."/>
        </authorList>
    </citation>
    <scope>NUCLEOTIDE SEQUENCE [LARGE SCALE GENOMIC DNA]</scope>
    <source>
        <strain evidence="3 4">KCTC 23076</strain>
    </source>
</reference>
<dbReference type="EMBL" id="JBHLTG010000010">
    <property type="protein sequence ID" value="MFC0682005.1"/>
    <property type="molecule type" value="Genomic_DNA"/>
</dbReference>
<dbReference type="Proteomes" id="UP001589896">
    <property type="component" value="Unassembled WGS sequence"/>
</dbReference>
<dbReference type="InterPro" id="IPR005025">
    <property type="entry name" value="FMN_Rdtase-like_dom"/>
</dbReference>
<dbReference type="Gene3D" id="3.40.50.360">
    <property type="match status" value="1"/>
</dbReference>
<dbReference type="Pfam" id="PF03358">
    <property type="entry name" value="FMN_red"/>
    <property type="match status" value="1"/>
</dbReference>
<dbReference type="InterPro" id="IPR029039">
    <property type="entry name" value="Flavoprotein-like_sf"/>
</dbReference>
<keyword evidence="4" id="KW-1185">Reference proteome</keyword>
<proteinExistence type="predicted"/>
<organism evidence="3 4">
    <name type="scientific">Lysobacter korlensis</name>
    <dbReference type="NCBI Taxonomy" id="553636"/>
    <lineage>
        <taxon>Bacteria</taxon>
        <taxon>Pseudomonadati</taxon>
        <taxon>Pseudomonadota</taxon>
        <taxon>Gammaproteobacteria</taxon>
        <taxon>Lysobacterales</taxon>
        <taxon>Lysobacteraceae</taxon>
        <taxon>Lysobacter</taxon>
    </lineage>
</organism>
<gene>
    <name evidence="3" type="ORF">ACFFGH_29590</name>
</gene>
<evidence type="ECO:0000259" key="2">
    <source>
        <dbReference type="Pfam" id="PF03358"/>
    </source>
</evidence>
<evidence type="ECO:0000313" key="3">
    <source>
        <dbReference type="EMBL" id="MFC0682005.1"/>
    </source>
</evidence>
<accession>A0ABV6RYF7</accession>
<dbReference type="RefSeq" id="WP_386675620.1">
    <property type="nucleotide sequence ID" value="NZ_JBHLTG010000010.1"/>
</dbReference>
<protein>
    <submittedName>
        <fullName evidence="3">Flavodoxin family protein</fullName>
    </submittedName>
</protein>
<evidence type="ECO:0000313" key="4">
    <source>
        <dbReference type="Proteomes" id="UP001589896"/>
    </source>
</evidence>
<keyword evidence="1" id="KW-0288">FMN</keyword>
<keyword evidence="1" id="KW-0285">Flavoprotein</keyword>
<name>A0ABV6RYF7_9GAMM</name>